<dbReference type="InterPro" id="IPR003137">
    <property type="entry name" value="PA_domain"/>
</dbReference>
<dbReference type="CDD" id="cd02120">
    <property type="entry name" value="PA_subtilisin_like"/>
    <property type="match status" value="1"/>
</dbReference>
<evidence type="ECO:0000313" key="11">
    <source>
        <dbReference type="EMBL" id="MDO3397642.1"/>
    </source>
</evidence>
<dbReference type="PROSITE" id="PS51892">
    <property type="entry name" value="SUBTILASE"/>
    <property type="match status" value="1"/>
</dbReference>
<feature type="domain" description="Peptidase S8/S53" evidence="7">
    <location>
        <begin position="160"/>
        <end position="595"/>
    </location>
</feature>
<evidence type="ECO:0000259" key="8">
    <source>
        <dbReference type="Pfam" id="PF02225"/>
    </source>
</evidence>
<feature type="active site" description="Charge relay system" evidence="6">
    <location>
        <position position="169"/>
    </location>
</feature>
<dbReference type="InterPro" id="IPR036852">
    <property type="entry name" value="Peptidase_S8/S53_dom_sf"/>
</dbReference>
<accession>A0ABT8TUL0</accession>
<dbReference type="InterPro" id="IPR041469">
    <property type="entry name" value="Subtilisin-like_FN3"/>
</dbReference>
<dbReference type="Pfam" id="PF17766">
    <property type="entry name" value="fn3_6"/>
    <property type="match status" value="1"/>
</dbReference>
<dbReference type="Gene3D" id="3.40.50.200">
    <property type="entry name" value="Peptidase S8/S53 domain"/>
    <property type="match status" value="1"/>
</dbReference>
<protein>
    <submittedName>
        <fullName evidence="11">S8 family serine peptidase</fullName>
    </submittedName>
</protein>
<dbReference type="SUPFAM" id="SSF52743">
    <property type="entry name" value="Subtilisin-like"/>
    <property type="match status" value="1"/>
</dbReference>
<dbReference type="PANTHER" id="PTHR10795">
    <property type="entry name" value="PROPROTEIN CONVERTASE SUBTILISIN/KEXIN"/>
    <property type="match status" value="1"/>
</dbReference>
<dbReference type="InterPro" id="IPR015500">
    <property type="entry name" value="Peptidase_S8_subtilisin-rel"/>
</dbReference>
<keyword evidence="3" id="KW-0732">Signal</keyword>
<dbReference type="Proteomes" id="UP001168363">
    <property type="component" value="Unassembled WGS sequence"/>
</dbReference>
<evidence type="ECO:0000256" key="4">
    <source>
        <dbReference type="ARBA" id="ARBA00022801"/>
    </source>
</evidence>
<dbReference type="Pfam" id="PF02225">
    <property type="entry name" value="PA"/>
    <property type="match status" value="1"/>
</dbReference>
<dbReference type="InterPro" id="IPR045051">
    <property type="entry name" value="SBT"/>
</dbReference>
<evidence type="ECO:0000259" key="10">
    <source>
        <dbReference type="Pfam" id="PF17766"/>
    </source>
</evidence>
<evidence type="ECO:0000259" key="7">
    <source>
        <dbReference type="Pfam" id="PF00082"/>
    </source>
</evidence>
<dbReference type="PROSITE" id="PS00136">
    <property type="entry name" value="SUBTILASE_ASP"/>
    <property type="match status" value="1"/>
</dbReference>
<evidence type="ECO:0000256" key="3">
    <source>
        <dbReference type="ARBA" id="ARBA00022729"/>
    </source>
</evidence>
<dbReference type="InterPro" id="IPR000209">
    <property type="entry name" value="Peptidase_S8/S53_dom"/>
</dbReference>
<dbReference type="InterPro" id="IPR023827">
    <property type="entry name" value="Peptidase_S8_Asp-AS"/>
</dbReference>
<dbReference type="Pfam" id="PF00082">
    <property type="entry name" value="Peptidase_S8"/>
    <property type="match status" value="1"/>
</dbReference>
<gene>
    <name evidence="11" type="ORF">QWJ41_18080</name>
</gene>
<sequence length="728" mass="72961">MSEPRTRPAHPGVRRVLAVGCALAAGAAGLLGVASPGLAVPGADGPGGPGGRGAELYLVTLEGPGTAGTPSQVDRELQQLRMRTRQERVLESVEAPEPVYRWTTALNGVAVELTPDQATRLGATPGVAMVETNSVRPLAAADDAEASAAGLSPSARTRGGQGVVIGLVDTGLDPDGPVFSSVPGLGPAPVGFGGVCADADDWGPATCNGKVVAGDWFVEGFGADAVRAASSMSPRDDAGHGTAMASIAAGNAEVAVRVGDEDLGRYAGVAPQARIAVYKACWSAPDPADDGCATADLVAAIDRATSDGVDILNLSVGGPPRLDTVETALLGAAEAGTVVVAAAGERSDGTAAHPSPWVTTVGASTGTAREGRVRLGTDGPRVDGAMLAGQAVGPARLVRGADAAASGATRQQASLCTPGSLDAAVVGDRIVLCERGGVGRTDKSAAVQRADGVGMILLNSGPDSVDADFHSVATVHLGATDAGVVRRWAREHPGAKARLVPQGARSRDLQVLGFSATGDPAGPVLKPDLVAPGSGLVGAAPAGAVGRRWDTQTGTSAATAWTSGTAARLLARRGWSATWVRSALVGTADAVPGASALAAGSGRVRGVRALRPGLVHDQAPGAYRDWLEGALSADEPLNLPSVLLSGGRSTTTRTVTNTGSKARYFSSSTSGFEAHDVSVTPAALRLGPGESATYTVQVAGGTRTSDDGVVLWRGGNGTRTRVPVQLTR</sequence>
<proteinExistence type="inferred from homology"/>
<dbReference type="Gene3D" id="2.60.40.2310">
    <property type="match status" value="1"/>
</dbReference>
<feature type="domain" description="Subtilisin-like protease fibronectin type-III" evidence="10">
    <location>
        <begin position="637"/>
        <end position="722"/>
    </location>
</feature>
<dbReference type="EMBL" id="JAULSC010000023">
    <property type="protein sequence ID" value="MDO3397642.1"/>
    <property type="molecule type" value="Genomic_DNA"/>
</dbReference>
<feature type="domain" description="PA" evidence="8">
    <location>
        <begin position="414"/>
        <end position="481"/>
    </location>
</feature>
<dbReference type="PRINTS" id="PR00723">
    <property type="entry name" value="SUBTILISIN"/>
</dbReference>
<dbReference type="Gene3D" id="3.50.30.30">
    <property type="match status" value="1"/>
</dbReference>
<keyword evidence="4 6" id="KW-0378">Hydrolase</keyword>
<keyword evidence="2 6" id="KW-0645">Protease</keyword>
<evidence type="ECO:0000256" key="1">
    <source>
        <dbReference type="ARBA" id="ARBA00011073"/>
    </source>
</evidence>
<feature type="active site" description="Charge relay system" evidence="6">
    <location>
        <position position="240"/>
    </location>
</feature>
<organism evidence="11 12">
    <name type="scientific">Nocardioides cremeus</name>
    <dbReference type="NCBI Taxonomy" id="3058044"/>
    <lineage>
        <taxon>Bacteria</taxon>
        <taxon>Bacillati</taxon>
        <taxon>Actinomycetota</taxon>
        <taxon>Actinomycetes</taxon>
        <taxon>Propionibacteriales</taxon>
        <taxon>Nocardioidaceae</taxon>
        <taxon>Nocardioides</taxon>
    </lineage>
</organism>
<keyword evidence="12" id="KW-1185">Reference proteome</keyword>
<dbReference type="Pfam" id="PF05922">
    <property type="entry name" value="Inhibitor_I9"/>
    <property type="match status" value="1"/>
</dbReference>
<evidence type="ECO:0000259" key="9">
    <source>
        <dbReference type="Pfam" id="PF05922"/>
    </source>
</evidence>
<name>A0ABT8TUL0_9ACTN</name>
<evidence type="ECO:0000256" key="2">
    <source>
        <dbReference type="ARBA" id="ARBA00022670"/>
    </source>
</evidence>
<dbReference type="RefSeq" id="WP_302709854.1">
    <property type="nucleotide sequence ID" value="NZ_JAULSC010000023.1"/>
</dbReference>
<feature type="active site" description="Charge relay system" evidence="6">
    <location>
        <position position="556"/>
    </location>
</feature>
<evidence type="ECO:0000313" key="12">
    <source>
        <dbReference type="Proteomes" id="UP001168363"/>
    </source>
</evidence>
<reference evidence="11" key="1">
    <citation type="submission" date="2023-06" db="EMBL/GenBank/DDBJ databases">
        <title>Genome sequence of Nocardioides sp. SOB44.</title>
        <authorList>
            <person name="Zhang G."/>
        </authorList>
    </citation>
    <scope>NUCLEOTIDE SEQUENCE</scope>
    <source>
        <strain evidence="11">SOB44</strain>
    </source>
</reference>
<comment type="caution">
    <text evidence="11">The sequence shown here is derived from an EMBL/GenBank/DDBJ whole genome shotgun (WGS) entry which is preliminary data.</text>
</comment>
<keyword evidence="5 6" id="KW-0720">Serine protease</keyword>
<evidence type="ECO:0000256" key="5">
    <source>
        <dbReference type="ARBA" id="ARBA00022825"/>
    </source>
</evidence>
<dbReference type="InterPro" id="IPR010259">
    <property type="entry name" value="S8pro/Inhibitor_I9"/>
</dbReference>
<evidence type="ECO:0000256" key="6">
    <source>
        <dbReference type="PROSITE-ProRule" id="PRU01240"/>
    </source>
</evidence>
<feature type="domain" description="Inhibitor I9" evidence="9">
    <location>
        <begin position="57"/>
        <end position="138"/>
    </location>
</feature>
<comment type="similarity">
    <text evidence="1 6">Belongs to the peptidase S8 family.</text>
</comment>